<dbReference type="EMBL" id="QXFY01001001">
    <property type="protein sequence ID" value="KAE9331441.1"/>
    <property type="molecule type" value="Genomic_DNA"/>
</dbReference>
<dbReference type="Proteomes" id="UP000476176">
    <property type="component" value="Unassembled WGS sequence"/>
</dbReference>
<dbReference type="EMBL" id="QXFX01000857">
    <property type="protein sequence ID" value="KAE9102433.1"/>
    <property type="molecule type" value="Genomic_DNA"/>
</dbReference>
<evidence type="ECO:0000256" key="1">
    <source>
        <dbReference type="SAM" id="MobiDB-lite"/>
    </source>
</evidence>
<proteinExistence type="predicted"/>
<evidence type="ECO:0000313" key="3">
    <source>
        <dbReference type="EMBL" id="KAE9102433.1"/>
    </source>
</evidence>
<feature type="signal peptide" evidence="2">
    <location>
        <begin position="1"/>
        <end position="17"/>
    </location>
</feature>
<evidence type="ECO:0000313" key="6">
    <source>
        <dbReference type="Proteomes" id="UP000476176"/>
    </source>
</evidence>
<feature type="compositionally biased region" description="Basic and acidic residues" evidence="1">
    <location>
        <begin position="57"/>
        <end position="70"/>
    </location>
</feature>
<dbReference type="AlphaFoldDB" id="A0A6G0NFP3"/>
<feature type="chain" id="PRO_5036174120" description="Secreted protein" evidence="2">
    <location>
        <begin position="18"/>
        <end position="101"/>
    </location>
</feature>
<evidence type="ECO:0000313" key="7">
    <source>
        <dbReference type="Proteomes" id="UP000486351"/>
    </source>
</evidence>
<evidence type="ECO:0000313" key="8">
    <source>
        <dbReference type="Proteomes" id="UP000488956"/>
    </source>
</evidence>
<sequence>MILRIFLYHLQWFHIYACSHTIDQEEHLVRLLRSRIICIVPTTGAIPAAVSDVTDRRPRKKCAEKGREQTSEPIKSEGVPPSHRLFWESQTCHRLMRESPH</sequence>
<dbReference type="Proteomes" id="UP000486351">
    <property type="component" value="Unassembled WGS sequence"/>
</dbReference>
<reference evidence="6 7" key="1">
    <citation type="submission" date="2018-09" db="EMBL/GenBank/DDBJ databases">
        <title>Genomic investigation of the strawberry pathogen Phytophthora fragariae indicates pathogenicity is determined by transcriptional variation in three key races.</title>
        <authorList>
            <person name="Adams T.M."/>
            <person name="Armitage A.D."/>
            <person name="Sobczyk M.K."/>
            <person name="Bates H.J."/>
            <person name="Dunwell J.M."/>
            <person name="Nellist C.F."/>
            <person name="Harrison R.J."/>
        </authorList>
    </citation>
    <scope>NUCLEOTIDE SEQUENCE [LARGE SCALE GENOMIC DNA]</scope>
    <source>
        <strain evidence="4 6">BC-23</strain>
        <strain evidence="5 7">NOV-77</strain>
        <strain evidence="3 8">ONT-3</strain>
    </source>
</reference>
<name>A0A6G0NFP3_9STRA</name>
<evidence type="ECO:0000313" key="5">
    <source>
        <dbReference type="EMBL" id="KAE9331441.1"/>
    </source>
</evidence>
<gene>
    <name evidence="4" type="ORF">PF004_g17361</name>
    <name evidence="5" type="ORF">PF008_g15426</name>
    <name evidence="3" type="ORF">PF010_g14106</name>
</gene>
<protein>
    <recommendedName>
        <fullName evidence="9">Secreted protein</fullName>
    </recommendedName>
</protein>
<evidence type="ECO:0008006" key="9">
    <source>
        <dbReference type="Google" id="ProtNLM"/>
    </source>
</evidence>
<organism evidence="4 6">
    <name type="scientific">Phytophthora fragariae</name>
    <dbReference type="NCBI Taxonomy" id="53985"/>
    <lineage>
        <taxon>Eukaryota</taxon>
        <taxon>Sar</taxon>
        <taxon>Stramenopiles</taxon>
        <taxon>Oomycota</taxon>
        <taxon>Peronosporomycetes</taxon>
        <taxon>Peronosporales</taxon>
        <taxon>Peronosporaceae</taxon>
        <taxon>Phytophthora</taxon>
    </lineage>
</organism>
<accession>A0A6G0NFP3</accession>
<evidence type="ECO:0000313" key="4">
    <source>
        <dbReference type="EMBL" id="KAE9206194.1"/>
    </source>
</evidence>
<evidence type="ECO:0000256" key="2">
    <source>
        <dbReference type="SAM" id="SignalP"/>
    </source>
</evidence>
<keyword evidence="2" id="KW-0732">Signal</keyword>
<feature type="region of interest" description="Disordered" evidence="1">
    <location>
        <begin position="57"/>
        <end position="82"/>
    </location>
</feature>
<comment type="caution">
    <text evidence="4">The sequence shown here is derived from an EMBL/GenBank/DDBJ whole genome shotgun (WGS) entry which is preliminary data.</text>
</comment>
<dbReference type="EMBL" id="QXGC01001296">
    <property type="protein sequence ID" value="KAE9206194.1"/>
    <property type="molecule type" value="Genomic_DNA"/>
</dbReference>
<dbReference type="Proteomes" id="UP000488956">
    <property type="component" value="Unassembled WGS sequence"/>
</dbReference>